<dbReference type="InterPro" id="IPR036249">
    <property type="entry name" value="Thioredoxin-like_sf"/>
</dbReference>
<organism evidence="7 8">
    <name type="scientific">Reinekea forsetii</name>
    <dbReference type="NCBI Taxonomy" id="1336806"/>
    <lineage>
        <taxon>Bacteria</taxon>
        <taxon>Pseudomonadati</taxon>
        <taxon>Pseudomonadota</taxon>
        <taxon>Gammaproteobacteria</taxon>
        <taxon>Oceanospirillales</taxon>
        <taxon>Saccharospirillaceae</taxon>
        <taxon>Reinekea</taxon>
    </lineage>
</organism>
<keyword evidence="5" id="KW-0812">Transmembrane</keyword>
<evidence type="ECO:0000256" key="1">
    <source>
        <dbReference type="ARBA" id="ARBA00010996"/>
    </source>
</evidence>
<accession>A0A2K8KPA4</accession>
<dbReference type="Pfam" id="PF02630">
    <property type="entry name" value="SCO1-SenC"/>
    <property type="match status" value="1"/>
</dbReference>
<feature type="binding site" evidence="3">
    <location>
        <position position="180"/>
    </location>
    <ligand>
        <name>Cu cation</name>
        <dbReference type="ChEBI" id="CHEBI:23378"/>
    </ligand>
</feature>
<keyword evidence="3" id="KW-0479">Metal-binding</keyword>
<dbReference type="SUPFAM" id="SSF52833">
    <property type="entry name" value="Thioredoxin-like"/>
    <property type="match status" value="1"/>
</dbReference>
<keyword evidence="5" id="KW-0472">Membrane</keyword>
<feature type="binding site" evidence="3">
    <location>
        <position position="94"/>
    </location>
    <ligand>
        <name>Cu cation</name>
        <dbReference type="ChEBI" id="CHEBI:23378"/>
    </ligand>
</feature>
<protein>
    <submittedName>
        <fullName evidence="7">Sco1/SenC family protein</fullName>
    </submittedName>
</protein>
<evidence type="ECO:0000256" key="2">
    <source>
        <dbReference type="ARBA" id="ARBA00023008"/>
    </source>
</evidence>
<feature type="transmembrane region" description="Helical" evidence="5">
    <location>
        <begin position="12"/>
        <end position="31"/>
    </location>
</feature>
<dbReference type="PANTHER" id="PTHR12151">
    <property type="entry name" value="ELECTRON TRANSPORT PROTIN SCO1/SENC FAMILY MEMBER"/>
    <property type="match status" value="1"/>
</dbReference>
<dbReference type="InterPro" id="IPR013766">
    <property type="entry name" value="Thioredoxin_domain"/>
</dbReference>
<dbReference type="Gene3D" id="3.40.30.10">
    <property type="entry name" value="Glutaredoxin"/>
    <property type="match status" value="1"/>
</dbReference>
<name>A0A2K8KPA4_9GAMM</name>
<evidence type="ECO:0000259" key="6">
    <source>
        <dbReference type="PROSITE" id="PS51352"/>
    </source>
</evidence>
<dbReference type="Proteomes" id="UP000229757">
    <property type="component" value="Chromosome"/>
</dbReference>
<keyword evidence="5" id="KW-1133">Transmembrane helix</keyword>
<reference evidence="7 8" key="1">
    <citation type="journal article" date="2017" name="Environ. Microbiol.">
        <title>Genomic and physiological analyses of 'Reinekea forsetii' reveal a versatile opportunistic lifestyle during spring algae blooms.</title>
        <authorList>
            <person name="Avci B."/>
            <person name="Hahnke R.L."/>
            <person name="Chafee M."/>
            <person name="Fischer T."/>
            <person name="Gruber-Vodicka H."/>
            <person name="Tegetmeyer H.E."/>
            <person name="Harder J."/>
            <person name="Fuchs B.M."/>
            <person name="Amann R.I."/>
            <person name="Teeling H."/>
        </authorList>
    </citation>
    <scope>NUCLEOTIDE SEQUENCE [LARGE SCALE GENOMIC DNA]</scope>
    <source>
        <strain evidence="7 8">Hel1_31_D35</strain>
    </source>
</reference>
<keyword evidence="2 3" id="KW-0186">Copper</keyword>
<evidence type="ECO:0000313" key="8">
    <source>
        <dbReference type="Proteomes" id="UP000229757"/>
    </source>
</evidence>
<comment type="similarity">
    <text evidence="1">Belongs to the SCO1/2 family.</text>
</comment>
<feature type="binding site" evidence="3">
    <location>
        <position position="90"/>
    </location>
    <ligand>
        <name>Cu cation</name>
        <dbReference type="ChEBI" id="CHEBI:23378"/>
    </ligand>
</feature>
<dbReference type="OrthoDB" id="9790194at2"/>
<gene>
    <name evidence="7" type="ORF">REIFOR_00026</name>
</gene>
<proteinExistence type="inferred from homology"/>
<dbReference type="PROSITE" id="PS51352">
    <property type="entry name" value="THIOREDOXIN_2"/>
    <property type="match status" value="1"/>
</dbReference>
<feature type="domain" description="Thioredoxin" evidence="6">
    <location>
        <begin position="52"/>
        <end position="215"/>
    </location>
</feature>
<dbReference type="KEGG" id="rfo:REIFOR_00026"/>
<evidence type="ECO:0000256" key="3">
    <source>
        <dbReference type="PIRSR" id="PIRSR603782-1"/>
    </source>
</evidence>
<keyword evidence="4" id="KW-1015">Disulfide bond</keyword>
<keyword evidence="8" id="KW-1185">Reference proteome</keyword>
<dbReference type="RefSeq" id="WP_100255624.1">
    <property type="nucleotide sequence ID" value="NZ_CP011797.1"/>
</dbReference>
<dbReference type="CDD" id="cd02968">
    <property type="entry name" value="SCO"/>
    <property type="match status" value="1"/>
</dbReference>
<dbReference type="EMBL" id="CP011797">
    <property type="protein sequence ID" value="ATX75204.1"/>
    <property type="molecule type" value="Genomic_DNA"/>
</dbReference>
<feature type="disulfide bond" description="Redox-active" evidence="4">
    <location>
        <begin position="90"/>
        <end position="94"/>
    </location>
</feature>
<dbReference type="GO" id="GO:0046872">
    <property type="term" value="F:metal ion binding"/>
    <property type="evidence" value="ECO:0007669"/>
    <property type="project" value="UniProtKB-KW"/>
</dbReference>
<evidence type="ECO:0000256" key="4">
    <source>
        <dbReference type="PIRSR" id="PIRSR603782-2"/>
    </source>
</evidence>
<evidence type="ECO:0000256" key="5">
    <source>
        <dbReference type="SAM" id="Phobius"/>
    </source>
</evidence>
<evidence type="ECO:0000313" key="7">
    <source>
        <dbReference type="EMBL" id="ATX75204.1"/>
    </source>
</evidence>
<dbReference type="InterPro" id="IPR003782">
    <property type="entry name" value="SCO1/SenC"/>
</dbReference>
<dbReference type="AlphaFoldDB" id="A0A2K8KPA4"/>
<dbReference type="PANTHER" id="PTHR12151:SF25">
    <property type="entry name" value="LINALOOL DEHYDRATASE_ISOMERASE DOMAIN-CONTAINING PROTEIN"/>
    <property type="match status" value="1"/>
</dbReference>
<sequence length="219" mass="24191">MNSTNKTNRSIAWTVGLSLVVIALMVLAIVVKTLGDRPTLKQQLELVNGVHFDTPRLVPEVELTRHDGDPFTTAQWQGKWDLITFGYSYCPDICPTNMADMNVALQQLTALGLADRVRFWLVTVDPERDSVAQLSLYVPYYNPEFVGLTGADDQLATLANQLGAVYFREGSGEEDYTVAHSDNYAIVDPDGNLTTLLRPPHKPSHITDALALLMNSSGR</sequence>